<evidence type="ECO:0000313" key="4">
    <source>
        <dbReference type="Proteomes" id="UP001500177"/>
    </source>
</evidence>
<dbReference type="EMBL" id="BAAALX010000010">
    <property type="protein sequence ID" value="GAA1518822.1"/>
    <property type="molecule type" value="Genomic_DNA"/>
</dbReference>
<organism evidence="3 4">
    <name type="scientific">Brevibacterium permense</name>
    <dbReference type="NCBI Taxonomy" id="234834"/>
    <lineage>
        <taxon>Bacteria</taxon>
        <taxon>Bacillati</taxon>
        <taxon>Actinomycetota</taxon>
        <taxon>Actinomycetes</taxon>
        <taxon>Micrococcales</taxon>
        <taxon>Brevibacteriaceae</taxon>
        <taxon>Brevibacterium</taxon>
    </lineage>
</organism>
<protein>
    <submittedName>
        <fullName evidence="3">Tripartite tricarboxylate transporter substrate binding protein</fullName>
    </submittedName>
</protein>
<sequence>MKFNTTPMTFPKFPRRLAATATVLAATAGLTACGAAGAGDDEEFPSSQVEIIVPWAAGGATDLTTRQLATLAEDTCGVRMMITNKTGAAGAVGHQAMADAEPDGYTVGAATVEVSILNHLGNTEITPEDLQGVIRFQSTPSVLAVSPDSPYQTFDDLVKGMKNGDEVRVATNGRGGIWDIAARGLAQEIGVEFKQYAPFNGSAEMIPAVLGGQVEALTPSGAEMQSQLNTGELRGLVSMSPERFEVFPDIPTTHEEGADWDAANWFGIVVPEGTPEDRVQKLNDCFAEAARSDTFQSFMKKQGYGSEIVESEEFEQFMDDEFTRFGELVDRIY</sequence>
<dbReference type="RefSeq" id="WP_173154739.1">
    <property type="nucleotide sequence ID" value="NZ_BAAALX010000010.1"/>
</dbReference>
<feature type="signal peptide" evidence="2">
    <location>
        <begin position="1"/>
        <end position="38"/>
    </location>
</feature>
<proteinExistence type="inferred from homology"/>
<dbReference type="Pfam" id="PF03401">
    <property type="entry name" value="TctC"/>
    <property type="match status" value="1"/>
</dbReference>
<accession>A0ABN2AI42</accession>
<dbReference type="PANTHER" id="PTHR42928">
    <property type="entry name" value="TRICARBOXYLATE-BINDING PROTEIN"/>
    <property type="match status" value="1"/>
</dbReference>
<dbReference type="Gene3D" id="3.40.190.10">
    <property type="entry name" value="Periplasmic binding protein-like II"/>
    <property type="match status" value="1"/>
</dbReference>
<dbReference type="PANTHER" id="PTHR42928:SF5">
    <property type="entry name" value="BLR1237 PROTEIN"/>
    <property type="match status" value="1"/>
</dbReference>
<dbReference type="InterPro" id="IPR042100">
    <property type="entry name" value="Bug_dom1"/>
</dbReference>
<comment type="similarity">
    <text evidence="1">Belongs to the UPF0065 (bug) family.</text>
</comment>
<comment type="caution">
    <text evidence="3">The sequence shown here is derived from an EMBL/GenBank/DDBJ whole genome shotgun (WGS) entry which is preliminary data.</text>
</comment>
<dbReference type="InterPro" id="IPR005064">
    <property type="entry name" value="BUG"/>
</dbReference>
<keyword evidence="2" id="KW-0732">Signal</keyword>
<evidence type="ECO:0000256" key="1">
    <source>
        <dbReference type="ARBA" id="ARBA00006987"/>
    </source>
</evidence>
<dbReference type="PIRSF" id="PIRSF017082">
    <property type="entry name" value="YflP"/>
    <property type="match status" value="1"/>
</dbReference>
<dbReference type="Proteomes" id="UP001500177">
    <property type="component" value="Unassembled WGS sequence"/>
</dbReference>
<dbReference type="PROSITE" id="PS51257">
    <property type="entry name" value="PROKAR_LIPOPROTEIN"/>
    <property type="match status" value="1"/>
</dbReference>
<dbReference type="CDD" id="cd07012">
    <property type="entry name" value="PBP2_Bug_TTT"/>
    <property type="match status" value="1"/>
</dbReference>
<dbReference type="SUPFAM" id="SSF53850">
    <property type="entry name" value="Periplasmic binding protein-like II"/>
    <property type="match status" value="1"/>
</dbReference>
<feature type="chain" id="PRO_5045823606" evidence="2">
    <location>
        <begin position="39"/>
        <end position="333"/>
    </location>
</feature>
<reference evidence="3 4" key="1">
    <citation type="journal article" date="2019" name="Int. J. Syst. Evol. Microbiol.">
        <title>The Global Catalogue of Microorganisms (GCM) 10K type strain sequencing project: providing services to taxonomists for standard genome sequencing and annotation.</title>
        <authorList>
            <consortium name="The Broad Institute Genomics Platform"/>
            <consortium name="The Broad Institute Genome Sequencing Center for Infectious Disease"/>
            <person name="Wu L."/>
            <person name="Ma J."/>
        </authorList>
    </citation>
    <scope>NUCLEOTIDE SEQUENCE [LARGE SCALE GENOMIC DNA]</scope>
    <source>
        <strain evidence="3 4">JCM 13318</strain>
    </source>
</reference>
<gene>
    <name evidence="3" type="ORF">GCM10009690_22390</name>
</gene>
<evidence type="ECO:0000313" key="3">
    <source>
        <dbReference type="EMBL" id="GAA1518822.1"/>
    </source>
</evidence>
<dbReference type="Gene3D" id="3.40.190.150">
    <property type="entry name" value="Bordetella uptake gene, domain 1"/>
    <property type="match status" value="1"/>
</dbReference>
<name>A0ABN2AI42_9MICO</name>
<keyword evidence="4" id="KW-1185">Reference proteome</keyword>
<evidence type="ECO:0000256" key="2">
    <source>
        <dbReference type="SAM" id="SignalP"/>
    </source>
</evidence>